<reference evidence="1" key="1">
    <citation type="submission" date="2020-03" db="EMBL/GenBank/DDBJ databases">
        <title>The deep terrestrial virosphere.</title>
        <authorList>
            <person name="Holmfeldt K."/>
            <person name="Nilsson E."/>
            <person name="Simone D."/>
            <person name="Lopez-Fernandez M."/>
            <person name="Wu X."/>
            <person name="de Brujin I."/>
            <person name="Lundin D."/>
            <person name="Andersson A."/>
            <person name="Bertilsson S."/>
            <person name="Dopson M."/>
        </authorList>
    </citation>
    <scope>NUCLEOTIDE SEQUENCE</scope>
    <source>
        <strain evidence="1">TM448A00224</strain>
        <strain evidence="2">TM448B01878</strain>
    </source>
</reference>
<dbReference type="AlphaFoldDB" id="A0A6H1ZDS5"/>
<evidence type="ECO:0000313" key="2">
    <source>
        <dbReference type="EMBL" id="QJI00204.1"/>
    </source>
</evidence>
<protein>
    <submittedName>
        <fullName evidence="1">Uncharacterized protein</fullName>
    </submittedName>
</protein>
<accession>A0A6H1ZDS5</accession>
<dbReference type="EMBL" id="MT144836">
    <property type="protein sequence ID" value="QJI00204.1"/>
    <property type="molecule type" value="Genomic_DNA"/>
</dbReference>
<dbReference type="EMBL" id="MT143989">
    <property type="protein sequence ID" value="QJA45340.1"/>
    <property type="molecule type" value="Genomic_DNA"/>
</dbReference>
<gene>
    <name evidence="1" type="ORF">TM448A00224_0005</name>
    <name evidence="2" type="ORF">TM448B01878_0010</name>
</gene>
<organism evidence="1">
    <name type="scientific">viral metagenome</name>
    <dbReference type="NCBI Taxonomy" id="1070528"/>
    <lineage>
        <taxon>unclassified sequences</taxon>
        <taxon>metagenomes</taxon>
        <taxon>organismal metagenomes</taxon>
    </lineage>
</organism>
<proteinExistence type="predicted"/>
<name>A0A6H1ZDS5_9ZZZZ</name>
<sequence length="64" mass="7270">MRKYKKEKTEAIVVIEWKDGTKEIFTLDGKPHRKAGFLMTRSISGNVVRPLSDACGFVNLKETT</sequence>
<evidence type="ECO:0000313" key="1">
    <source>
        <dbReference type="EMBL" id="QJA45340.1"/>
    </source>
</evidence>